<reference evidence="2 3" key="1">
    <citation type="submission" date="2019-01" db="EMBL/GenBank/DDBJ databases">
        <title>Novel species of Nocardioides.</title>
        <authorList>
            <person name="Liu Q."/>
            <person name="Xin Y.-H."/>
        </authorList>
    </citation>
    <scope>NUCLEOTIDE SEQUENCE [LARGE SCALE GENOMIC DNA]</scope>
    <source>
        <strain evidence="2 3">CGMCC 4.6875</strain>
    </source>
</reference>
<dbReference type="EMBL" id="SDWU01000022">
    <property type="protein sequence ID" value="RYB98642.1"/>
    <property type="molecule type" value="Genomic_DNA"/>
</dbReference>
<accession>A0A4Q2SB93</accession>
<keyword evidence="1" id="KW-0175">Coiled coil</keyword>
<comment type="caution">
    <text evidence="2">The sequence shown here is derived from an EMBL/GenBank/DDBJ whole genome shotgun (WGS) entry which is preliminary data.</text>
</comment>
<feature type="coiled-coil region" evidence="1">
    <location>
        <begin position="663"/>
        <end position="697"/>
    </location>
</feature>
<evidence type="ECO:0000256" key="1">
    <source>
        <dbReference type="SAM" id="Coils"/>
    </source>
</evidence>
<feature type="coiled-coil region" evidence="1">
    <location>
        <begin position="738"/>
        <end position="782"/>
    </location>
</feature>
<proteinExistence type="predicted"/>
<organism evidence="2 3">
    <name type="scientific">Nocardioides ganghwensis</name>
    <dbReference type="NCBI Taxonomy" id="252230"/>
    <lineage>
        <taxon>Bacteria</taxon>
        <taxon>Bacillati</taxon>
        <taxon>Actinomycetota</taxon>
        <taxon>Actinomycetes</taxon>
        <taxon>Propionibacteriales</taxon>
        <taxon>Nocardioidaceae</taxon>
        <taxon>Nocardioides</taxon>
    </lineage>
</organism>
<keyword evidence="3" id="KW-1185">Reference proteome</keyword>
<dbReference type="AlphaFoldDB" id="A0A4Q2SB93"/>
<name>A0A4Q2SB93_9ACTN</name>
<evidence type="ECO:0000313" key="3">
    <source>
        <dbReference type="Proteomes" id="UP000293291"/>
    </source>
</evidence>
<dbReference type="Pfam" id="PF13555">
    <property type="entry name" value="AAA_29"/>
    <property type="match status" value="1"/>
</dbReference>
<dbReference type="Proteomes" id="UP000293291">
    <property type="component" value="Unassembled WGS sequence"/>
</dbReference>
<gene>
    <name evidence="2" type="ORF">EUA07_17805</name>
</gene>
<sequence length="1160" mass="128093">MSIDEIEQTVVDGLFERKDVATPADDTMQWRAALLQMVNWGGFGGLTVVPLRGDATMISGASGVGKSTILDAYTALMMPSDTKFNGASNDAVAGRARGAGQRNLLSYLRGAVDVVDDPRTGRPVEKLLRGKGGDTWGAIAMTFVNDQGGRFTALRTYYVPRRATRSGDVQMQLATQDGALPLDTLEVAVPERFHANTLKKLFPGIRVYRTYAEFAAVLHARLGIGANGDGAKALRLLARIQAGNQVRSVDELYKDMVLERPSTFAAADRAIEHFDDLDTAHSAMRTEEQKLELLAPIVDLHDRKVEASRRLAELDSYGVTATGDTPLRLWLLRTHLRLIEAAVVDNRAARASAADELGATTSAERTLLSDLESAKESHRAAGGSTLQSLALSLEQEHVVREDRLARRSVLQERLLPLIDATDAQAPDVEAALLSSEAYAVLQLHARQWLAGWQREQERIRRERDAVLRSQFPLSERQAELRRERASLENRAGRMPARMHELRAEVARASGIGEDELPFVAELVDVAPEEARWRTAIETVLGASARMMLVPLDRLDAFSSAIDGLRLRGRLTFEGVELDLPDLGPADPERVAGKLVFQDSPFSGWVQAHVGEASRNALCVEDADGLAGPGFRVTLAGQTRNGRRGTHGRNDARSIIGFSSTDAIADVDAELADLEERLDRVGADLAQLDQRSRMLEQQRASYDAVATARFDDFDVDGSDRRIADLERRRADILGSDDGLQALEAQIAELAARLEEARRNRYTLEQRQRELNVEHAELVDAEDDVKDRLQAIEETGTVVLDPEQDAALAADFAAAAAPADPDDLERFAETSHRLAQRLRDAVTDAEAEVRRVDEDLVQVFRVYKLQWDSPNLGTTAESYPDYARILDDIRGEGLAARRAEWRRRLTEWSGQDLVPLVGAMAASVEEIEDRLEPINAILRRLEFGASGDRLRIRLRRLAPAQVQAFMKDLRVLSSGSTTDLGEEALEQRFADLSRFMQQLRKPSQVGEAAASLTDRDRLLDVRRHVEISAERYDHTTGELRATYRTLGEKSGGESQELVAFIVGSALRFRLGDEMRSRPRFAPVFLDEGFVKADSEFAGRAVQAWRGLGFQLIVGVPLDKVTGLEPHMDELLAITKNSTTHQSWITPITDAVRGVADPVDVAR</sequence>
<dbReference type="OrthoDB" id="174137at2"/>
<dbReference type="Gene3D" id="1.10.287.1490">
    <property type="match status" value="1"/>
</dbReference>
<evidence type="ECO:0000313" key="2">
    <source>
        <dbReference type="EMBL" id="RYB98642.1"/>
    </source>
</evidence>
<protein>
    <recommendedName>
        <fullName evidence="4">ATP-binding protein</fullName>
    </recommendedName>
</protein>
<dbReference type="Pfam" id="PF13558">
    <property type="entry name" value="SbcC_Walker_B"/>
    <property type="match status" value="1"/>
</dbReference>
<dbReference type="RefSeq" id="WP_129456522.1">
    <property type="nucleotide sequence ID" value="NZ_JACXYX010000004.1"/>
</dbReference>
<dbReference type="Gene3D" id="3.40.1140.10">
    <property type="match status" value="1"/>
</dbReference>
<evidence type="ECO:0008006" key="4">
    <source>
        <dbReference type="Google" id="ProtNLM"/>
    </source>
</evidence>